<comment type="caution">
    <text evidence="1">The sequence shown here is derived from an EMBL/GenBank/DDBJ whole genome shotgun (WGS) entry which is preliminary data.</text>
</comment>
<name>A0A2T2Y944_9BACT</name>
<proteinExistence type="predicted"/>
<dbReference type="AlphaFoldDB" id="A0A2T2Y944"/>
<keyword evidence="2" id="KW-1185">Reference proteome</keyword>
<sequence>MNLQALKALTILLCPVSFLIILKNFNKKPPPLTYTRAWWLNGVQRMQEIALKILYIIFKCGKDNERQLLIFTVLYGGCSKIRLLKREE</sequence>
<evidence type="ECO:0000313" key="1">
    <source>
        <dbReference type="EMBL" id="PSR52040.1"/>
    </source>
</evidence>
<dbReference type="EMBL" id="PYFT01000001">
    <property type="protein sequence ID" value="PSR52040.1"/>
    <property type="molecule type" value="Genomic_DNA"/>
</dbReference>
<organism evidence="1 2">
    <name type="scientific">Adhaeribacter arboris</name>
    <dbReference type="NCBI Taxonomy" id="2072846"/>
    <lineage>
        <taxon>Bacteria</taxon>
        <taxon>Pseudomonadati</taxon>
        <taxon>Bacteroidota</taxon>
        <taxon>Cytophagia</taxon>
        <taxon>Cytophagales</taxon>
        <taxon>Hymenobacteraceae</taxon>
        <taxon>Adhaeribacter</taxon>
    </lineage>
</organism>
<evidence type="ECO:0000313" key="2">
    <source>
        <dbReference type="Proteomes" id="UP000240357"/>
    </source>
</evidence>
<dbReference type="Proteomes" id="UP000240357">
    <property type="component" value="Unassembled WGS sequence"/>
</dbReference>
<accession>A0A2T2Y944</accession>
<gene>
    <name evidence="1" type="ORF">AHMF7605_00150</name>
</gene>
<reference evidence="1 2" key="1">
    <citation type="submission" date="2018-03" db="EMBL/GenBank/DDBJ databases">
        <title>Adhaeribacter sp. HMF7605 Genome sequencing and assembly.</title>
        <authorList>
            <person name="Kang H."/>
            <person name="Kang J."/>
            <person name="Cha I."/>
            <person name="Kim H."/>
            <person name="Joh K."/>
        </authorList>
    </citation>
    <scope>NUCLEOTIDE SEQUENCE [LARGE SCALE GENOMIC DNA]</scope>
    <source>
        <strain evidence="1 2">HMF7605</strain>
    </source>
</reference>
<protein>
    <submittedName>
        <fullName evidence="1">Uncharacterized protein</fullName>
    </submittedName>
</protein>